<dbReference type="AlphaFoldDB" id="A0A8X6H5M0"/>
<comment type="caution">
    <text evidence="1">The sequence shown here is derived from an EMBL/GenBank/DDBJ whole genome shotgun (WGS) entry which is preliminary data.</text>
</comment>
<dbReference type="Proteomes" id="UP000887116">
    <property type="component" value="Unassembled WGS sequence"/>
</dbReference>
<proteinExistence type="predicted"/>
<reference evidence="1" key="1">
    <citation type="submission" date="2020-07" db="EMBL/GenBank/DDBJ databases">
        <title>Multicomponent nature underlies the extraordinary mechanical properties of spider dragline silk.</title>
        <authorList>
            <person name="Kono N."/>
            <person name="Nakamura H."/>
            <person name="Mori M."/>
            <person name="Yoshida Y."/>
            <person name="Ohtoshi R."/>
            <person name="Malay A.D."/>
            <person name="Moran D.A.P."/>
            <person name="Tomita M."/>
            <person name="Numata K."/>
            <person name="Arakawa K."/>
        </authorList>
    </citation>
    <scope>NUCLEOTIDE SEQUENCE</scope>
</reference>
<evidence type="ECO:0000313" key="2">
    <source>
        <dbReference type="Proteomes" id="UP000887116"/>
    </source>
</evidence>
<gene>
    <name evidence="1" type="ORF">TNCT_260941</name>
</gene>
<protein>
    <submittedName>
        <fullName evidence="1">Uncharacterized protein</fullName>
    </submittedName>
</protein>
<name>A0A8X6H5M0_TRICU</name>
<accession>A0A8X6H5M0</accession>
<evidence type="ECO:0000313" key="1">
    <source>
        <dbReference type="EMBL" id="GFR17084.1"/>
    </source>
</evidence>
<organism evidence="1 2">
    <name type="scientific">Trichonephila clavata</name>
    <name type="common">Joro spider</name>
    <name type="synonym">Nephila clavata</name>
    <dbReference type="NCBI Taxonomy" id="2740835"/>
    <lineage>
        <taxon>Eukaryota</taxon>
        <taxon>Metazoa</taxon>
        <taxon>Ecdysozoa</taxon>
        <taxon>Arthropoda</taxon>
        <taxon>Chelicerata</taxon>
        <taxon>Arachnida</taxon>
        <taxon>Araneae</taxon>
        <taxon>Araneomorphae</taxon>
        <taxon>Entelegynae</taxon>
        <taxon>Araneoidea</taxon>
        <taxon>Nephilidae</taxon>
        <taxon>Trichonephila</taxon>
    </lineage>
</organism>
<dbReference type="EMBL" id="BMAO01027464">
    <property type="protein sequence ID" value="GFR17084.1"/>
    <property type="molecule type" value="Genomic_DNA"/>
</dbReference>
<sequence>MMIQNKISSPFLKNNLKLLLNTSVIFRRPTRIYGAKSKIGKRCHQHISVIFGKVLRIDVKINAIELKMFPMIKGTLSHFVSSIFKLLIPGGTDCCRFKFNDTRSRCLIRELLGFDFSFTQLKLSKGRRTASKINTEKIFFSATYVS</sequence>
<keyword evidence="2" id="KW-1185">Reference proteome</keyword>